<dbReference type="GeneTree" id="ENSGT00940000177017"/>
<feature type="binding site" evidence="9">
    <location>
        <position position="114"/>
    </location>
    <ligand>
        <name>Mg(2+)</name>
        <dbReference type="ChEBI" id="CHEBI:18420"/>
        <label>1</label>
    </ligand>
</feature>
<keyword evidence="6" id="KW-0378">Hydrolase</keyword>
<keyword evidence="13" id="KW-1185">Reference proteome</keyword>
<dbReference type="Gene3D" id="3.60.10.10">
    <property type="entry name" value="Endonuclease/exonuclease/phosphatase"/>
    <property type="match status" value="2"/>
</dbReference>
<evidence type="ECO:0000256" key="3">
    <source>
        <dbReference type="ARBA" id="ARBA00012115"/>
    </source>
</evidence>
<reference evidence="12" key="2">
    <citation type="submission" date="2025-09" db="UniProtKB">
        <authorList>
            <consortium name="Ensembl"/>
        </authorList>
    </citation>
    <scope>IDENTIFICATION</scope>
</reference>
<proteinExistence type="inferred from homology"/>
<evidence type="ECO:0000256" key="6">
    <source>
        <dbReference type="ARBA" id="ARBA00022801"/>
    </source>
</evidence>
<organism evidence="12 13">
    <name type="scientific">Paramormyrops kingsleyae</name>
    <dbReference type="NCBI Taxonomy" id="1676925"/>
    <lineage>
        <taxon>Eukaryota</taxon>
        <taxon>Metazoa</taxon>
        <taxon>Chordata</taxon>
        <taxon>Craniata</taxon>
        <taxon>Vertebrata</taxon>
        <taxon>Euteleostomi</taxon>
        <taxon>Actinopterygii</taxon>
        <taxon>Neopterygii</taxon>
        <taxon>Teleostei</taxon>
        <taxon>Osteoglossocephala</taxon>
        <taxon>Osteoglossomorpha</taxon>
        <taxon>Osteoglossiformes</taxon>
        <taxon>Mormyridae</taxon>
        <taxon>Paramormyrops</taxon>
    </lineage>
</organism>
<comment type="cofactor">
    <cofactor evidence="9">
        <name>Mg(2+)</name>
        <dbReference type="ChEBI" id="CHEBI:18420"/>
    </cofactor>
    <cofactor evidence="9">
        <name>Mn(2+)</name>
        <dbReference type="ChEBI" id="CHEBI:29035"/>
    </cofactor>
    <text evidence="9">Probably binds two magnesium or manganese ions per subunit.</text>
</comment>
<dbReference type="GO" id="GO:0006284">
    <property type="term" value="P:base-excision repair"/>
    <property type="evidence" value="ECO:0007669"/>
    <property type="project" value="TreeGrafter"/>
</dbReference>
<dbReference type="AlphaFoldDB" id="A0A3B3ST53"/>
<dbReference type="PANTHER" id="PTHR22748">
    <property type="entry name" value="AP ENDONUCLEASE"/>
    <property type="match status" value="1"/>
</dbReference>
<keyword evidence="4 9" id="KW-0479">Metal-binding</keyword>
<evidence type="ECO:0000313" key="12">
    <source>
        <dbReference type="Ensembl" id="ENSPKIP00000033884.1"/>
    </source>
</evidence>
<dbReference type="EC" id="3.1.11.2" evidence="3"/>
<evidence type="ECO:0000259" key="11">
    <source>
        <dbReference type="Pfam" id="PF03372"/>
    </source>
</evidence>
<comment type="similarity">
    <text evidence="2">Belongs to the DNA repair enzymes AP/ExoA family.</text>
</comment>
<dbReference type="Pfam" id="PF03372">
    <property type="entry name" value="Exo_endo_phos"/>
    <property type="match status" value="1"/>
</dbReference>
<feature type="domain" description="Endonuclease/exonuclease/phosphatase" evidence="11">
    <location>
        <begin position="7"/>
        <end position="202"/>
    </location>
</feature>
<evidence type="ECO:0000256" key="10">
    <source>
        <dbReference type="PIRSR" id="PIRSR604808-3"/>
    </source>
</evidence>
<dbReference type="STRING" id="1676925.ENSPKIP00000033884"/>
<evidence type="ECO:0000256" key="2">
    <source>
        <dbReference type="ARBA" id="ARBA00007092"/>
    </source>
</evidence>
<evidence type="ECO:0000256" key="5">
    <source>
        <dbReference type="ARBA" id="ARBA00022763"/>
    </source>
</evidence>
<dbReference type="GO" id="GO:0005634">
    <property type="term" value="C:nucleus"/>
    <property type="evidence" value="ECO:0007669"/>
    <property type="project" value="TreeGrafter"/>
</dbReference>
<keyword evidence="9" id="KW-0464">Manganese</keyword>
<keyword evidence="7 9" id="KW-0460">Magnesium</keyword>
<accession>A0A3B3ST53</accession>
<keyword evidence="5" id="KW-0227">DNA damage</keyword>
<feature type="site" description="Important for catalytic activity" evidence="10">
    <location>
        <position position="177"/>
    </location>
</feature>
<evidence type="ECO:0000256" key="8">
    <source>
        <dbReference type="ARBA" id="ARBA00023204"/>
    </source>
</evidence>
<feature type="site" description="Interaction with DNA substrate" evidence="10">
    <location>
        <position position="202"/>
    </location>
</feature>
<dbReference type="GO" id="GO:0008081">
    <property type="term" value="F:phosphoric diester hydrolase activity"/>
    <property type="evidence" value="ECO:0007669"/>
    <property type="project" value="TreeGrafter"/>
</dbReference>
<feature type="binding site" evidence="9">
    <location>
        <position position="202"/>
    </location>
    <ligand>
        <name>Mg(2+)</name>
        <dbReference type="ChEBI" id="CHEBI:18420"/>
        <label>1</label>
    </ligand>
</feature>
<comment type="catalytic activity">
    <reaction evidence="1">
        <text>Exonucleolytic cleavage in the 3'- to 5'-direction to yield nucleoside 5'-phosphates.</text>
        <dbReference type="EC" id="3.1.11.2"/>
    </reaction>
</comment>
<dbReference type="InterPro" id="IPR004808">
    <property type="entry name" value="AP_endonuc_1"/>
</dbReference>
<dbReference type="Ensembl" id="ENSPKIT00000014780.1">
    <property type="protein sequence ID" value="ENSPKIP00000033884.1"/>
    <property type="gene ID" value="ENSPKIG00000013429.1"/>
</dbReference>
<feature type="site" description="Transition state stabilizer" evidence="10">
    <location>
        <position position="116"/>
    </location>
</feature>
<dbReference type="Proteomes" id="UP000261540">
    <property type="component" value="Unplaced"/>
</dbReference>
<dbReference type="GO" id="GO:0046872">
    <property type="term" value="F:metal ion binding"/>
    <property type="evidence" value="ECO:0007669"/>
    <property type="project" value="UniProtKB-KW"/>
</dbReference>
<dbReference type="GO" id="GO:0008311">
    <property type="term" value="F:double-stranded DNA 3'-5' DNA exonuclease activity"/>
    <property type="evidence" value="ECO:0007669"/>
    <property type="project" value="UniProtKB-EC"/>
</dbReference>
<sequence length="209" mass="23949">MAVLISSLNVRGLKDNVKRKAIFLFCKEIKANILFLQETHSSKEEETFWKHQWGEGILYSHGTAHSAGVMILFNNFAGKVIDHNSDEAGHWIMVKLIVHWSNTYGSTQVITGGDFNLAPNSWLDRQPQRGKQPEYDSIICDFCTATNMMDYWRMTNPNTKKYAWFSPTNKNVCSRLDYWLVSQTISSYVTKCETQSTPLTDHCLIIKTA</sequence>
<evidence type="ECO:0000256" key="7">
    <source>
        <dbReference type="ARBA" id="ARBA00022842"/>
    </source>
</evidence>
<dbReference type="InterPro" id="IPR005135">
    <property type="entry name" value="Endo/exonuclease/phosphatase"/>
</dbReference>
<evidence type="ECO:0000313" key="13">
    <source>
        <dbReference type="Proteomes" id="UP000261540"/>
    </source>
</evidence>
<feature type="binding site" evidence="9">
    <location>
        <position position="116"/>
    </location>
    <ligand>
        <name>Mg(2+)</name>
        <dbReference type="ChEBI" id="CHEBI:18420"/>
        <label>1</label>
    </ligand>
</feature>
<keyword evidence="8" id="KW-0234">DNA repair</keyword>
<evidence type="ECO:0000256" key="9">
    <source>
        <dbReference type="PIRSR" id="PIRSR604808-2"/>
    </source>
</evidence>
<name>A0A3B3ST53_9TELE</name>
<feature type="binding site" evidence="9">
    <location>
        <position position="201"/>
    </location>
    <ligand>
        <name>Mg(2+)</name>
        <dbReference type="ChEBI" id="CHEBI:18420"/>
        <label>1</label>
    </ligand>
</feature>
<evidence type="ECO:0000256" key="1">
    <source>
        <dbReference type="ARBA" id="ARBA00000493"/>
    </source>
</evidence>
<dbReference type="CDD" id="cd09076">
    <property type="entry name" value="L1-EN"/>
    <property type="match status" value="1"/>
</dbReference>
<dbReference type="PANTHER" id="PTHR22748:SF6">
    <property type="entry name" value="DNA-(APURINIC OR APYRIMIDINIC SITE) ENDONUCLEASE"/>
    <property type="match status" value="1"/>
</dbReference>
<protein>
    <recommendedName>
        <fullName evidence="3">exodeoxyribonuclease III</fullName>
        <ecNumber evidence="3">3.1.11.2</ecNumber>
    </recommendedName>
</protein>
<evidence type="ECO:0000256" key="4">
    <source>
        <dbReference type="ARBA" id="ARBA00022723"/>
    </source>
</evidence>
<dbReference type="InterPro" id="IPR036691">
    <property type="entry name" value="Endo/exonu/phosph_ase_sf"/>
</dbReference>
<reference evidence="12" key="1">
    <citation type="submission" date="2025-08" db="UniProtKB">
        <authorList>
            <consortium name="Ensembl"/>
        </authorList>
    </citation>
    <scope>IDENTIFICATION</scope>
</reference>
<dbReference type="SUPFAM" id="SSF56219">
    <property type="entry name" value="DNase I-like"/>
    <property type="match status" value="1"/>
</dbReference>
<dbReference type="GO" id="GO:0003906">
    <property type="term" value="F:DNA-(apurinic or apyrimidinic site) endonuclease activity"/>
    <property type="evidence" value="ECO:0007669"/>
    <property type="project" value="TreeGrafter"/>
</dbReference>